<comment type="similarity">
    <text evidence="1">Belongs to the short-chain dehydrogenases/reductases (SDR) family.</text>
</comment>
<dbReference type="Pfam" id="PF13561">
    <property type="entry name" value="adh_short_C2"/>
    <property type="match status" value="1"/>
</dbReference>
<dbReference type="SUPFAM" id="SSF51735">
    <property type="entry name" value="NAD(P)-binding Rossmann-fold domains"/>
    <property type="match status" value="1"/>
</dbReference>
<dbReference type="PRINTS" id="PR00080">
    <property type="entry name" value="SDRFAMILY"/>
</dbReference>
<dbReference type="InterPro" id="IPR051122">
    <property type="entry name" value="SDR_DHRS6-like"/>
</dbReference>
<organism evidence="3 4">
    <name type="scientific">Pilibacter termitis</name>
    <dbReference type="NCBI Taxonomy" id="263852"/>
    <lineage>
        <taxon>Bacteria</taxon>
        <taxon>Bacillati</taxon>
        <taxon>Bacillota</taxon>
        <taxon>Bacilli</taxon>
        <taxon>Lactobacillales</taxon>
        <taxon>Enterococcaceae</taxon>
        <taxon>Pilibacter</taxon>
    </lineage>
</organism>
<dbReference type="RefSeq" id="WP_078807914.1">
    <property type="nucleotide sequence ID" value="NZ_FUXI01000024.1"/>
</dbReference>
<dbReference type="InterPro" id="IPR036291">
    <property type="entry name" value="NAD(P)-bd_dom_sf"/>
</dbReference>
<dbReference type="STRING" id="263852.SAMN02745116_01996"/>
<evidence type="ECO:0000256" key="2">
    <source>
        <dbReference type="ARBA" id="ARBA00023002"/>
    </source>
</evidence>
<dbReference type="PANTHER" id="PTHR43477">
    <property type="entry name" value="DIHYDROANTICAPSIN 7-DEHYDROGENASE"/>
    <property type="match status" value="1"/>
</dbReference>
<dbReference type="OrthoDB" id="9803333at2"/>
<dbReference type="EMBL" id="FUXI01000024">
    <property type="protein sequence ID" value="SJZ96815.1"/>
    <property type="molecule type" value="Genomic_DNA"/>
</dbReference>
<dbReference type="AlphaFoldDB" id="A0A1T4PZA5"/>
<protein>
    <submittedName>
        <fullName evidence="3">3-oxoacyl-[acyl-carrier protein] reductase</fullName>
    </submittedName>
</protein>
<dbReference type="NCBIfam" id="NF005118">
    <property type="entry name" value="PRK06550.1"/>
    <property type="match status" value="1"/>
</dbReference>
<dbReference type="PRINTS" id="PR00081">
    <property type="entry name" value="GDHRDH"/>
</dbReference>
<dbReference type="GO" id="GO:0016491">
    <property type="term" value="F:oxidoreductase activity"/>
    <property type="evidence" value="ECO:0007669"/>
    <property type="project" value="UniProtKB-KW"/>
</dbReference>
<keyword evidence="2" id="KW-0560">Oxidoreductase</keyword>
<accession>A0A1T4PZA5</accession>
<dbReference type="InterPro" id="IPR020904">
    <property type="entry name" value="Sc_DH/Rdtase_CS"/>
</dbReference>
<dbReference type="Gene3D" id="3.40.50.720">
    <property type="entry name" value="NAD(P)-binding Rossmann-like Domain"/>
    <property type="match status" value="1"/>
</dbReference>
<evidence type="ECO:0000256" key="1">
    <source>
        <dbReference type="ARBA" id="ARBA00006484"/>
    </source>
</evidence>
<evidence type="ECO:0000313" key="3">
    <source>
        <dbReference type="EMBL" id="SJZ96815.1"/>
    </source>
</evidence>
<dbReference type="PANTHER" id="PTHR43477:SF1">
    <property type="entry name" value="DIHYDROANTICAPSIN 7-DEHYDROGENASE"/>
    <property type="match status" value="1"/>
</dbReference>
<reference evidence="3 4" key="1">
    <citation type="submission" date="2017-02" db="EMBL/GenBank/DDBJ databases">
        <authorList>
            <person name="Peterson S.W."/>
        </authorList>
    </citation>
    <scope>NUCLEOTIDE SEQUENCE [LARGE SCALE GENOMIC DNA]</scope>
    <source>
        <strain evidence="3 4">ATCC BAA-1030</strain>
    </source>
</reference>
<dbReference type="PROSITE" id="PS00061">
    <property type="entry name" value="ADH_SHORT"/>
    <property type="match status" value="1"/>
</dbReference>
<keyword evidence="4" id="KW-1185">Reference proteome</keyword>
<gene>
    <name evidence="3" type="ORF">SAMN02745116_01996</name>
</gene>
<dbReference type="CDD" id="cd05233">
    <property type="entry name" value="SDR_c"/>
    <property type="match status" value="1"/>
</dbReference>
<name>A0A1T4PZA5_9ENTE</name>
<dbReference type="FunFam" id="3.40.50.720:FF:000084">
    <property type="entry name" value="Short-chain dehydrogenase reductase"/>
    <property type="match status" value="1"/>
</dbReference>
<evidence type="ECO:0000313" key="4">
    <source>
        <dbReference type="Proteomes" id="UP000190328"/>
    </source>
</evidence>
<dbReference type="InterPro" id="IPR002347">
    <property type="entry name" value="SDR_fam"/>
</dbReference>
<dbReference type="GO" id="GO:0008206">
    <property type="term" value="P:bile acid metabolic process"/>
    <property type="evidence" value="ECO:0007669"/>
    <property type="project" value="UniProtKB-ARBA"/>
</dbReference>
<proteinExistence type="inferred from homology"/>
<dbReference type="Proteomes" id="UP000190328">
    <property type="component" value="Unassembled WGS sequence"/>
</dbReference>
<sequence length="239" mass="26177">MKFLEKHILITGCASGIGLAQTRAFLSEGAKVYGVDRSEMKENLGEQFHFFQGDASDERFVNELSEKIEKLDILCNTAGVLDDYLPLEKTSFSLWQTILHNNLDSMFLITKVFLPKILQAQGAILNMSSIAGMVAGGGGISYTTSKHAVSGFSKQLALDMAPENVHVLAIAPGAIETPMNRKDFEENGGEMARSVAEETPMKRWAKPEEVARLTLFLASEDAKYMTGSVVTFDGGWTTK</sequence>